<evidence type="ECO:0000313" key="3">
    <source>
        <dbReference type="Proteomes" id="UP000537161"/>
    </source>
</evidence>
<evidence type="ECO:0000313" key="2">
    <source>
        <dbReference type="EMBL" id="MBB5707597.1"/>
    </source>
</evidence>
<feature type="region of interest" description="Disordered" evidence="1">
    <location>
        <begin position="1"/>
        <end position="25"/>
    </location>
</feature>
<sequence length="173" mass="18248">MRSSIGNFQTAPQAPAASATDKLAEAATQIRKMRGLASPELPPSTKALAKRRQSRISLARTSDAEAAAPARACVEMADLSRLSALSAIKFDAGIAHGSQGALTPSASVFDLGVLEQARRTHPVRARFERSRRRGFSSPKLWSTAQNGATLSALPEGEPAQAGPPMGFLQCSHQ</sequence>
<dbReference type="EMBL" id="JACIJH010000010">
    <property type="protein sequence ID" value="MBB5707597.1"/>
    <property type="molecule type" value="Genomic_DNA"/>
</dbReference>
<protein>
    <submittedName>
        <fullName evidence="2">Uncharacterized protein</fullName>
    </submittedName>
</protein>
<feature type="compositionally biased region" description="Low complexity" evidence="1">
    <location>
        <begin position="9"/>
        <end position="20"/>
    </location>
</feature>
<feature type="region of interest" description="Disordered" evidence="1">
    <location>
        <begin position="153"/>
        <end position="173"/>
    </location>
</feature>
<reference evidence="2 3" key="1">
    <citation type="submission" date="2020-08" db="EMBL/GenBank/DDBJ databases">
        <title>Genomic Encyclopedia of Type Strains, Phase IV (KMG-IV): sequencing the most valuable type-strain genomes for metagenomic binning, comparative biology and taxonomic classification.</title>
        <authorList>
            <person name="Goeker M."/>
        </authorList>
    </citation>
    <scope>NUCLEOTIDE SEQUENCE [LARGE SCALE GENOMIC DNA]</scope>
    <source>
        <strain evidence="2 3">DSM 27163</strain>
    </source>
</reference>
<keyword evidence="3" id="KW-1185">Reference proteome</keyword>
<dbReference type="Proteomes" id="UP000537161">
    <property type="component" value="Unassembled WGS sequence"/>
</dbReference>
<gene>
    <name evidence="2" type="ORF">FHR21_002964</name>
</gene>
<dbReference type="AlphaFoldDB" id="A0A7W9B7E6"/>
<dbReference type="RefSeq" id="WP_184099627.1">
    <property type="nucleotide sequence ID" value="NZ_JACIJH010000010.1"/>
</dbReference>
<feature type="region of interest" description="Disordered" evidence="1">
    <location>
        <begin position="33"/>
        <end position="52"/>
    </location>
</feature>
<proteinExistence type="predicted"/>
<comment type="caution">
    <text evidence="2">The sequence shown here is derived from an EMBL/GenBank/DDBJ whole genome shotgun (WGS) entry which is preliminary data.</text>
</comment>
<evidence type="ECO:0000256" key="1">
    <source>
        <dbReference type="SAM" id="MobiDB-lite"/>
    </source>
</evidence>
<accession>A0A7W9B7E6</accession>
<organism evidence="2 3">
    <name type="scientific">Sphingopyxis panaciterrulae</name>
    <dbReference type="NCBI Taxonomy" id="462372"/>
    <lineage>
        <taxon>Bacteria</taxon>
        <taxon>Pseudomonadati</taxon>
        <taxon>Pseudomonadota</taxon>
        <taxon>Alphaproteobacteria</taxon>
        <taxon>Sphingomonadales</taxon>
        <taxon>Sphingomonadaceae</taxon>
        <taxon>Sphingopyxis</taxon>
    </lineage>
</organism>
<name>A0A7W9B7E6_9SPHN</name>